<dbReference type="EMBL" id="JANBPG010000254">
    <property type="protein sequence ID" value="KAJ1898249.1"/>
    <property type="molecule type" value="Genomic_DNA"/>
</dbReference>
<gene>
    <name evidence="1" type="ORF">LPJ66_002867</name>
</gene>
<keyword evidence="2" id="KW-1185">Reference proteome</keyword>
<organism evidence="1 2">
    <name type="scientific">Kickxella alabastrina</name>
    <dbReference type="NCBI Taxonomy" id="61397"/>
    <lineage>
        <taxon>Eukaryota</taxon>
        <taxon>Fungi</taxon>
        <taxon>Fungi incertae sedis</taxon>
        <taxon>Zoopagomycota</taxon>
        <taxon>Kickxellomycotina</taxon>
        <taxon>Kickxellomycetes</taxon>
        <taxon>Kickxellales</taxon>
        <taxon>Kickxellaceae</taxon>
        <taxon>Kickxella</taxon>
    </lineage>
</organism>
<reference evidence="1" key="1">
    <citation type="submission" date="2022-07" db="EMBL/GenBank/DDBJ databases">
        <title>Phylogenomic reconstructions and comparative analyses of Kickxellomycotina fungi.</title>
        <authorList>
            <person name="Reynolds N.K."/>
            <person name="Stajich J.E."/>
            <person name="Barry K."/>
            <person name="Grigoriev I.V."/>
            <person name="Crous P."/>
            <person name="Smith M.E."/>
        </authorList>
    </citation>
    <scope>NUCLEOTIDE SEQUENCE</scope>
    <source>
        <strain evidence="1">Benny 63K</strain>
    </source>
</reference>
<evidence type="ECO:0000313" key="2">
    <source>
        <dbReference type="Proteomes" id="UP001150581"/>
    </source>
</evidence>
<protein>
    <submittedName>
        <fullName evidence="1">Uncharacterized protein</fullName>
    </submittedName>
</protein>
<comment type="caution">
    <text evidence="1">The sequence shown here is derived from an EMBL/GenBank/DDBJ whole genome shotgun (WGS) entry which is preliminary data.</text>
</comment>
<evidence type="ECO:0000313" key="1">
    <source>
        <dbReference type="EMBL" id="KAJ1898249.1"/>
    </source>
</evidence>
<dbReference type="Proteomes" id="UP001150581">
    <property type="component" value="Unassembled WGS sequence"/>
</dbReference>
<accession>A0ACC1IP99</accession>
<sequence>MSESYLEQWFAQYQDFERTDGASVIMPDGFERLCTDLGYDMANIEPLVLMWKLECSELGTVTYDKWESSLKVMNVNNADELRTAIARVLKKMSIEEPVYKQFYQRMFNYLKSDKQKVISAEFAKDILPVIKTQDNKLFDKFVKFLDSDSEKYKTINRDQWQSLLALSKSMDSNLTGYSSNGSSELSKRAKRAIRIGTGSSWLYSRTATVQATQVDVDDRQAGGTFDKAKVNAQALVKPIYIAPRNPIVLCHGLYGFDVRGPEKLPLLQVHYWRGIREALEKIGARVVIAKVPGTGGVHERAHQLDTLLASQVASTKVNILGHSMGGLDARYLIAHIKPKRYSVGSLTSVCTPHRGSPFMDWCRDYLSLGYRVDPDQLIRDFATVWRPQGRGSPVGGSAGAAGAGAGAGAAAAAAAGAAGDVPDMVLRERIGVIIGRAMGHGSGGGDSAAVDPQDDRLREFAHFLTKLLGENASVSESSQLLHMSQKAATGGSDRDYLDRSMVLLRMVYRRIMATLDTPAYACLTTDYCTRFFNPATPNAPGVQYLSVGAFMDSHDLSDKLNPLIIPHDIIEQREGANDGFVSLRSARWGEYLGCVRADHFDFTNRWRVTSLGRDFIGTVVYWGGKWSSW</sequence>
<proteinExistence type="predicted"/>
<name>A0ACC1IP99_9FUNG</name>
<feature type="non-terminal residue" evidence="1">
    <location>
        <position position="629"/>
    </location>
</feature>